<gene>
    <name evidence="2" type="ORF">F511_38593</name>
</gene>
<evidence type="ECO:0008006" key="4">
    <source>
        <dbReference type="Google" id="ProtNLM"/>
    </source>
</evidence>
<dbReference type="AlphaFoldDB" id="A0A2Z7D263"/>
<feature type="signal peptide" evidence="1">
    <location>
        <begin position="1"/>
        <end position="22"/>
    </location>
</feature>
<accession>A0A2Z7D263</accession>
<evidence type="ECO:0000256" key="1">
    <source>
        <dbReference type="SAM" id="SignalP"/>
    </source>
</evidence>
<proteinExistence type="predicted"/>
<reference evidence="2 3" key="1">
    <citation type="journal article" date="2015" name="Proc. Natl. Acad. Sci. U.S.A.">
        <title>The resurrection genome of Boea hygrometrica: A blueprint for survival of dehydration.</title>
        <authorList>
            <person name="Xiao L."/>
            <person name="Yang G."/>
            <person name="Zhang L."/>
            <person name="Yang X."/>
            <person name="Zhao S."/>
            <person name="Ji Z."/>
            <person name="Zhou Q."/>
            <person name="Hu M."/>
            <person name="Wang Y."/>
            <person name="Chen M."/>
            <person name="Xu Y."/>
            <person name="Jin H."/>
            <person name="Xiao X."/>
            <person name="Hu G."/>
            <person name="Bao F."/>
            <person name="Hu Y."/>
            <person name="Wan P."/>
            <person name="Li L."/>
            <person name="Deng X."/>
            <person name="Kuang T."/>
            <person name="Xiang C."/>
            <person name="Zhu J.K."/>
            <person name="Oliver M.J."/>
            <person name="He Y."/>
        </authorList>
    </citation>
    <scope>NUCLEOTIDE SEQUENCE [LARGE SCALE GENOMIC DNA]</scope>
    <source>
        <strain evidence="3">cv. XS01</strain>
    </source>
</reference>
<organism evidence="2 3">
    <name type="scientific">Dorcoceras hygrometricum</name>
    <dbReference type="NCBI Taxonomy" id="472368"/>
    <lineage>
        <taxon>Eukaryota</taxon>
        <taxon>Viridiplantae</taxon>
        <taxon>Streptophyta</taxon>
        <taxon>Embryophyta</taxon>
        <taxon>Tracheophyta</taxon>
        <taxon>Spermatophyta</taxon>
        <taxon>Magnoliopsida</taxon>
        <taxon>eudicotyledons</taxon>
        <taxon>Gunneridae</taxon>
        <taxon>Pentapetalae</taxon>
        <taxon>asterids</taxon>
        <taxon>lamiids</taxon>
        <taxon>Lamiales</taxon>
        <taxon>Gesneriaceae</taxon>
        <taxon>Didymocarpoideae</taxon>
        <taxon>Trichosporeae</taxon>
        <taxon>Loxocarpinae</taxon>
        <taxon>Dorcoceras</taxon>
    </lineage>
</organism>
<protein>
    <recommendedName>
        <fullName evidence="4">Secreted protein</fullName>
    </recommendedName>
</protein>
<name>A0A2Z7D263_9LAMI</name>
<sequence>MLTWISVVGVLARIQLLRETNCCERPTVVSDQLLVTDLCCSDFVVAAACGNCSSGAGEPCLFVALFSYQILRASGNTALLYPCWYLLATMRRVVNYHSSWFWQQHVELFDASGIPGFTVGRGFNPAGGSRGGS</sequence>
<dbReference type="EMBL" id="KQ990672">
    <property type="protein sequence ID" value="KZV52777.1"/>
    <property type="molecule type" value="Genomic_DNA"/>
</dbReference>
<evidence type="ECO:0000313" key="3">
    <source>
        <dbReference type="Proteomes" id="UP000250235"/>
    </source>
</evidence>
<dbReference type="Proteomes" id="UP000250235">
    <property type="component" value="Unassembled WGS sequence"/>
</dbReference>
<evidence type="ECO:0000313" key="2">
    <source>
        <dbReference type="EMBL" id="KZV52777.1"/>
    </source>
</evidence>
<feature type="chain" id="PRO_5016421707" description="Secreted protein" evidence="1">
    <location>
        <begin position="23"/>
        <end position="133"/>
    </location>
</feature>
<keyword evidence="3" id="KW-1185">Reference proteome</keyword>
<keyword evidence="1" id="KW-0732">Signal</keyword>